<accession>A0A645IP85</accession>
<organism evidence="1">
    <name type="scientific">bioreactor metagenome</name>
    <dbReference type="NCBI Taxonomy" id="1076179"/>
    <lineage>
        <taxon>unclassified sequences</taxon>
        <taxon>metagenomes</taxon>
        <taxon>ecological metagenomes</taxon>
    </lineage>
</organism>
<dbReference type="AlphaFoldDB" id="A0A645IP85"/>
<proteinExistence type="predicted"/>
<reference evidence="1" key="1">
    <citation type="submission" date="2019-08" db="EMBL/GenBank/DDBJ databases">
        <authorList>
            <person name="Kucharzyk K."/>
            <person name="Murdoch R.W."/>
            <person name="Higgins S."/>
            <person name="Loffler F."/>
        </authorList>
    </citation>
    <scope>NUCLEOTIDE SEQUENCE</scope>
</reference>
<evidence type="ECO:0000313" key="1">
    <source>
        <dbReference type="EMBL" id="MPN49053.1"/>
    </source>
</evidence>
<protein>
    <submittedName>
        <fullName evidence="1">Uncharacterized protein</fullName>
    </submittedName>
</protein>
<dbReference type="EMBL" id="VSSQ01111942">
    <property type="protein sequence ID" value="MPN49053.1"/>
    <property type="molecule type" value="Genomic_DNA"/>
</dbReference>
<name>A0A645IP85_9ZZZZ</name>
<gene>
    <name evidence="1" type="ORF">SDC9_196666</name>
</gene>
<comment type="caution">
    <text evidence="1">The sequence shown here is derived from an EMBL/GenBank/DDBJ whole genome shotgun (WGS) entry which is preliminary data.</text>
</comment>
<sequence length="100" mass="10799">MAEHGIVGEYLAVGDGKREVAKLRGGNFKVALQAAPRCRRRAHNHLVNHRAVVIHHFPGAVLHKRYVGHIAGFQGVRNGLGVYGVRGVAVGYIQGKTAEV</sequence>